<evidence type="ECO:0000256" key="4">
    <source>
        <dbReference type="ARBA" id="ARBA00022801"/>
    </source>
</evidence>
<comment type="catalytic activity">
    <reaction evidence="1">
        <text>Hydrolyzes the link between N-acetylmuramoyl residues and L-amino acid residues in certain cell-wall glycopeptides.</text>
        <dbReference type="EC" id="3.5.1.28"/>
    </reaction>
</comment>
<dbReference type="EC" id="3.5.1.28" evidence="3"/>
<dbReference type="InterPro" id="IPR036365">
    <property type="entry name" value="PGBD-like_sf"/>
</dbReference>
<dbReference type="GO" id="GO:0009253">
    <property type="term" value="P:peptidoglycan catabolic process"/>
    <property type="evidence" value="ECO:0007669"/>
    <property type="project" value="InterPro"/>
</dbReference>
<dbReference type="KEGG" id="pcz:PCL1606_48870"/>
<dbReference type="RefSeq" id="WP_044461484.1">
    <property type="nucleotide sequence ID" value="NZ_CP011110.1"/>
</dbReference>
<dbReference type="GO" id="GO:0008745">
    <property type="term" value="F:N-acetylmuramoyl-L-alanine amidase activity"/>
    <property type="evidence" value="ECO:0007669"/>
    <property type="project" value="UniProtKB-EC"/>
</dbReference>
<dbReference type="Proteomes" id="UP000032748">
    <property type="component" value="Chromosome"/>
</dbReference>
<dbReference type="PANTHER" id="PTHR30417:SF12">
    <property type="entry name" value="N-ACETYLMURAMOYL-L-ALANINE AMIDASE"/>
    <property type="match status" value="1"/>
</dbReference>
<evidence type="ECO:0000256" key="5">
    <source>
        <dbReference type="ARBA" id="ARBA00023316"/>
    </source>
</evidence>
<dbReference type="GO" id="GO:0071555">
    <property type="term" value="P:cell wall organization"/>
    <property type="evidence" value="ECO:0007669"/>
    <property type="project" value="UniProtKB-KW"/>
</dbReference>
<dbReference type="EMBL" id="CP011110">
    <property type="protein sequence ID" value="AKA26334.1"/>
    <property type="molecule type" value="Genomic_DNA"/>
</dbReference>
<dbReference type="Pfam" id="PF01510">
    <property type="entry name" value="Amidase_2"/>
    <property type="match status" value="1"/>
</dbReference>
<evidence type="ECO:0000256" key="3">
    <source>
        <dbReference type="ARBA" id="ARBA00011901"/>
    </source>
</evidence>
<protein>
    <recommendedName>
        <fullName evidence="3">N-acetylmuramoyl-L-alanine amidase</fullName>
        <ecNumber evidence="3">3.5.1.28</ecNumber>
    </recommendedName>
</protein>
<evidence type="ECO:0000256" key="1">
    <source>
        <dbReference type="ARBA" id="ARBA00001561"/>
    </source>
</evidence>
<dbReference type="InterPro" id="IPR036366">
    <property type="entry name" value="PGBDSf"/>
</dbReference>
<dbReference type="InterPro" id="IPR036505">
    <property type="entry name" value="Amidase/PGRP_sf"/>
</dbReference>
<dbReference type="SUPFAM" id="SSF55846">
    <property type="entry name" value="N-acetylmuramoyl-L-alanine amidase-like"/>
    <property type="match status" value="1"/>
</dbReference>
<feature type="domain" description="N-acetylmuramoyl-L-alanine amidase" evidence="6">
    <location>
        <begin position="7"/>
        <end position="158"/>
    </location>
</feature>
<comment type="similarity">
    <text evidence="2">Belongs to the N-acetylmuramoyl-L-alanine amidase 2 family.</text>
</comment>
<evidence type="ECO:0000313" key="7">
    <source>
        <dbReference type="EMBL" id="AKA26334.1"/>
    </source>
</evidence>
<dbReference type="CDD" id="cd06583">
    <property type="entry name" value="PGRP"/>
    <property type="match status" value="1"/>
</dbReference>
<sequence>MIPIDYNSYRTLAPYNKRVRFLVLHYTALNFEASVKALTTGAASAHYLIPALQDPTYQAAGFQEQRIFNLVAEEDRAWHAGVSDWAGRSGLNDTSIGIEIVNEATDVNGVFTFPDYERSQVEALKQLALNILQRYPDLSPKNVVGHSDIAVGRKSDPGPKLPWKELYKAGIGAWYDEPTKRKYVQQFRAAGLPERAAVLKAFAAYGYGVPAQATDDFFQSLVRAFQMHFRPKNYAGKLDVETCAILYALNEKYA</sequence>
<accession>A0A0D5Y5N5</accession>
<dbReference type="Gene3D" id="3.40.80.10">
    <property type="entry name" value="Peptidoglycan recognition protein-like"/>
    <property type="match status" value="1"/>
</dbReference>
<evidence type="ECO:0000313" key="8">
    <source>
        <dbReference type="Proteomes" id="UP000032748"/>
    </source>
</evidence>
<proteinExistence type="inferred from homology"/>
<dbReference type="PANTHER" id="PTHR30417">
    <property type="entry name" value="N-ACETYLMURAMOYL-L-ALANINE AMIDASE AMID"/>
    <property type="match status" value="1"/>
</dbReference>
<dbReference type="InterPro" id="IPR051206">
    <property type="entry name" value="NAMLAA_amidase_2"/>
</dbReference>
<name>A0A0D5Y5N5_9PSED</name>
<dbReference type="GO" id="GO:0009254">
    <property type="term" value="P:peptidoglycan turnover"/>
    <property type="evidence" value="ECO:0007669"/>
    <property type="project" value="TreeGrafter"/>
</dbReference>
<evidence type="ECO:0000256" key="2">
    <source>
        <dbReference type="ARBA" id="ARBA00007553"/>
    </source>
</evidence>
<dbReference type="SUPFAM" id="SSF47090">
    <property type="entry name" value="PGBD-like"/>
    <property type="match status" value="1"/>
</dbReference>
<keyword evidence="4 7" id="KW-0378">Hydrolase</keyword>
<keyword evidence="5" id="KW-0961">Cell wall biogenesis/degradation</keyword>
<dbReference type="OrthoDB" id="9794842at2"/>
<dbReference type="GO" id="GO:0019867">
    <property type="term" value="C:outer membrane"/>
    <property type="evidence" value="ECO:0007669"/>
    <property type="project" value="TreeGrafter"/>
</dbReference>
<dbReference type="Gene3D" id="1.10.101.10">
    <property type="entry name" value="PGBD-like superfamily/PGBD"/>
    <property type="match status" value="1"/>
</dbReference>
<organism evidence="7 8">
    <name type="scientific">Pseudomonas chlororaphis</name>
    <dbReference type="NCBI Taxonomy" id="587753"/>
    <lineage>
        <taxon>Bacteria</taxon>
        <taxon>Pseudomonadati</taxon>
        <taxon>Pseudomonadota</taxon>
        <taxon>Gammaproteobacteria</taxon>
        <taxon>Pseudomonadales</taxon>
        <taxon>Pseudomonadaceae</taxon>
        <taxon>Pseudomonas</taxon>
    </lineage>
</organism>
<reference evidence="7 8" key="1">
    <citation type="journal article" date="2015" name="Mol. Plant Microbe Interact.">
        <title>Comparative Genomic Analysis of Pseudomonas chlororaphis PCL1606 Reveals New Insight into Antifungal Compounds Involved in Biocontrol.</title>
        <authorList>
            <person name="Calderon C.E."/>
            <person name="Ramos C."/>
            <person name="de Vicente A."/>
            <person name="Cazorla F.M."/>
        </authorList>
    </citation>
    <scope>NUCLEOTIDE SEQUENCE [LARGE SCALE GENOMIC DNA]</scope>
    <source>
        <strain evidence="7 8">PCL1606</strain>
    </source>
</reference>
<gene>
    <name evidence="7" type="ORF">PCL1606_48870</name>
</gene>
<evidence type="ECO:0000259" key="6">
    <source>
        <dbReference type="SMART" id="SM00644"/>
    </source>
</evidence>
<dbReference type="AlphaFoldDB" id="A0A0D5Y5N5"/>
<dbReference type="PATRIC" id="fig|587753.10.peg.4882"/>
<dbReference type="InterPro" id="IPR002502">
    <property type="entry name" value="Amidase_domain"/>
</dbReference>
<dbReference type="FunFam" id="3.40.80.10:FF:000003">
    <property type="entry name" value="N-acetylmuramoyl-L-alanine amidase"/>
    <property type="match status" value="1"/>
</dbReference>
<dbReference type="SMART" id="SM00644">
    <property type="entry name" value="Ami_2"/>
    <property type="match status" value="1"/>
</dbReference>